<dbReference type="Pfam" id="PF18924">
    <property type="entry name" value="DUF5674"/>
    <property type="match status" value="1"/>
</dbReference>
<proteinExistence type="predicted"/>
<organism evidence="1 2">
    <name type="scientific">Candidatus Kerfeldbacteria bacterium RIFOXYB2_FULL_38_14</name>
    <dbReference type="NCBI Taxonomy" id="1798547"/>
    <lineage>
        <taxon>Bacteria</taxon>
        <taxon>Candidatus Kerfeldiibacteriota</taxon>
    </lineage>
</organism>
<reference evidence="1 2" key="1">
    <citation type="journal article" date="2016" name="Nat. Commun.">
        <title>Thousands of microbial genomes shed light on interconnected biogeochemical processes in an aquifer system.</title>
        <authorList>
            <person name="Anantharaman K."/>
            <person name="Brown C.T."/>
            <person name="Hug L.A."/>
            <person name="Sharon I."/>
            <person name="Castelle C.J."/>
            <person name="Probst A.J."/>
            <person name="Thomas B.C."/>
            <person name="Singh A."/>
            <person name="Wilkins M.J."/>
            <person name="Karaoz U."/>
            <person name="Brodie E.L."/>
            <person name="Williams K.H."/>
            <person name="Hubbard S.S."/>
            <person name="Banfield J.F."/>
        </authorList>
    </citation>
    <scope>NUCLEOTIDE SEQUENCE [LARGE SCALE GENOMIC DNA]</scope>
</reference>
<sequence length="115" mass="13257">MSETRIVTQHISLPELKQLAEQRFGDMVKAVVDLEKNIMVVGGELHSDQEKLLIEQGSKQENVWGINLYPDVVGDDWLEFDSMINIRPRQNNRSRSVEDMNIQKQIIALVNKLLQ</sequence>
<protein>
    <submittedName>
        <fullName evidence="1">Uncharacterized protein</fullName>
    </submittedName>
</protein>
<gene>
    <name evidence="1" type="ORF">A2319_02540</name>
</gene>
<evidence type="ECO:0000313" key="2">
    <source>
        <dbReference type="Proteomes" id="UP000176420"/>
    </source>
</evidence>
<name>A0A1G2BAK7_9BACT</name>
<dbReference type="AlphaFoldDB" id="A0A1G2BAK7"/>
<accession>A0A1G2BAK7</accession>
<evidence type="ECO:0000313" key="1">
    <source>
        <dbReference type="EMBL" id="OGY85639.1"/>
    </source>
</evidence>
<dbReference type="InterPro" id="IPR043731">
    <property type="entry name" value="DUF5674"/>
</dbReference>
<dbReference type="EMBL" id="MHKI01000030">
    <property type="protein sequence ID" value="OGY85639.1"/>
    <property type="molecule type" value="Genomic_DNA"/>
</dbReference>
<dbReference type="Proteomes" id="UP000176420">
    <property type="component" value="Unassembled WGS sequence"/>
</dbReference>
<comment type="caution">
    <text evidence="1">The sequence shown here is derived from an EMBL/GenBank/DDBJ whole genome shotgun (WGS) entry which is preliminary data.</text>
</comment>